<keyword evidence="3" id="KW-0167">Capsid protein</keyword>
<evidence type="ECO:0000259" key="1">
    <source>
        <dbReference type="Pfam" id="PF07731"/>
    </source>
</evidence>
<evidence type="ECO:0000313" key="4">
    <source>
        <dbReference type="Proteomes" id="UP000589520"/>
    </source>
</evidence>
<feature type="domain" description="Plastocyanin-like" evidence="2">
    <location>
        <begin position="158"/>
        <end position="224"/>
    </location>
</feature>
<dbReference type="PANTHER" id="PTHR48267:SF1">
    <property type="entry name" value="BILIRUBIN OXIDASE"/>
    <property type="match status" value="1"/>
</dbReference>
<keyword evidence="3" id="KW-0946">Virion</keyword>
<reference evidence="3 4" key="1">
    <citation type="submission" date="2020-07" db="EMBL/GenBank/DDBJ databases">
        <title>Genomic Encyclopedia of Type Strains, Phase IV (KMG-V): Genome sequencing to study the core and pangenomes of soil and plant-associated prokaryotes.</title>
        <authorList>
            <person name="Whitman W."/>
        </authorList>
    </citation>
    <scope>NUCLEOTIDE SEQUENCE [LARGE SCALE GENOMIC DNA]</scope>
    <source>
        <strain evidence="3 4">X4EP2</strain>
    </source>
</reference>
<name>A0A7Y9PEF0_9BACT</name>
<feature type="domain" description="Plastocyanin-like" evidence="1">
    <location>
        <begin position="415"/>
        <end position="539"/>
    </location>
</feature>
<accession>A0A7Y9PEF0</accession>
<dbReference type="SUPFAM" id="SSF49503">
    <property type="entry name" value="Cupredoxins"/>
    <property type="match status" value="3"/>
</dbReference>
<dbReference type="CDD" id="cd13891">
    <property type="entry name" value="CuRO_3_CotA_like"/>
    <property type="match status" value="1"/>
</dbReference>
<protein>
    <submittedName>
        <fullName evidence="3">Spore coat protein A</fullName>
    </submittedName>
</protein>
<dbReference type="AlphaFoldDB" id="A0A7Y9PEF0"/>
<dbReference type="GO" id="GO:0005507">
    <property type="term" value="F:copper ion binding"/>
    <property type="evidence" value="ECO:0007669"/>
    <property type="project" value="InterPro"/>
</dbReference>
<evidence type="ECO:0000259" key="2">
    <source>
        <dbReference type="Pfam" id="PF07732"/>
    </source>
</evidence>
<gene>
    <name evidence="3" type="ORF">HDF17_000684</name>
</gene>
<proteinExistence type="predicted"/>
<dbReference type="InterPro" id="IPR011706">
    <property type="entry name" value="Cu-oxidase_C"/>
</dbReference>
<dbReference type="Proteomes" id="UP000589520">
    <property type="component" value="Unassembled WGS sequence"/>
</dbReference>
<dbReference type="GO" id="GO:0016491">
    <property type="term" value="F:oxidoreductase activity"/>
    <property type="evidence" value="ECO:0007669"/>
    <property type="project" value="InterPro"/>
</dbReference>
<sequence length="541" mass="61358">MSSSRRSFLQQASALSLLYSAQRALPQTVVQPAMPHMQMPKVTSPDPTPPRIGPPMLNTLQLTPFVDPLPLPEILRPSLQNGHHTLTLTMREIRAKVHRDVPLTRMWSYGPTALAPLVEARAGEPLQIRWVNDLPTKHFLPIDQSLHGCGPNIPEVRTIAHLHGAKVPSQDDGYPDDWFTPGHSRTCTYPFQQDATALWFHDHAMGINRLNTYAGLFGMLLLRDHVEDSLHLPSGKYEIPLILYDRDFSATGQLFYDVSGDPEHPWIPEFTADGVLINGKIRPFFEVEPRLYRFRLLNTANSRFFNLSLSNGQPLIQIGTDQGLLSSPVELHRLTLASAERADILIDFTHSAGQTLHLRTGAFDILELRVAKQAAAPASGIPKILRPIERIPESSATTTRTLTLHEYQDEAARPMVMLINRKHWHEPTTEKPKLNSTEIWEFVNLTEDTHPMHLHLVRFQILDRRPFDTDDYLVNKKLRFTAPAEPPAPNELGWKDTVQCPSGVITRIIVRFEGYTGKYLYHCHILEHEANDMMRPFEVIA</sequence>
<keyword evidence="4" id="KW-1185">Reference proteome</keyword>
<dbReference type="InterPro" id="IPR011707">
    <property type="entry name" value="Cu-oxidase-like_N"/>
</dbReference>
<dbReference type="PANTHER" id="PTHR48267">
    <property type="entry name" value="CUPREDOXIN SUPERFAMILY PROTEIN"/>
    <property type="match status" value="1"/>
</dbReference>
<dbReference type="PROSITE" id="PS51318">
    <property type="entry name" value="TAT"/>
    <property type="match status" value="1"/>
</dbReference>
<dbReference type="InterPro" id="IPR006311">
    <property type="entry name" value="TAT_signal"/>
</dbReference>
<comment type="caution">
    <text evidence="3">The sequence shown here is derived from an EMBL/GenBank/DDBJ whole genome shotgun (WGS) entry which is preliminary data.</text>
</comment>
<evidence type="ECO:0000313" key="3">
    <source>
        <dbReference type="EMBL" id="NYF78397.1"/>
    </source>
</evidence>
<dbReference type="Gene3D" id="2.60.40.420">
    <property type="entry name" value="Cupredoxins - blue copper proteins"/>
    <property type="match status" value="3"/>
</dbReference>
<dbReference type="CDD" id="cd13844">
    <property type="entry name" value="CuRO_1_BOD_CotA_like"/>
    <property type="match status" value="1"/>
</dbReference>
<organism evidence="3 4">
    <name type="scientific">Granulicella arctica</name>
    <dbReference type="NCBI Taxonomy" id="940613"/>
    <lineage>
        <taxon>Bacteria</taxon>
        <taxon>Pseudomonadati</taxon>
        <taxon>Acidobacteriota</taxon>
        <taxon>Terriglobia</taxon>
        <taxon>Terriglobales</taxon>
        <taxon>Acidobacteriaceae</taxon>
        <taxon>Granulicella</taxon>
    </lineage>
</organism>
<dbReference type="EMBL" id="JACCCW010000001">
    <property type="protein sequence ID" value="NYF78397.1"/>
    <property type="molecule type" value="Genomic_DNA"/>
</dbReference>
<dbReference type="Pfam" id="PF07731">
    <property type="entry name" value="Cu-oxidase_2"/>
    <property type="match status" value="1"/>
</dbReference>
<dbReference type="InterPro" id="IPR045087">
    <property type="entry name" value="Cu-oxidase_fam"/>
</dbReference>
<dbReference type="Pfam" id="PF07732">
    <property type="entry name" value="Cu-oxidase_3"/>
    <property type="match status" value="1"/>
</dbReference>
<dbReference type="InterPro" id="IPR008972">
    <property type="entry name" value="Cupredoxin"/>
</dbReference>
<dbReference type="RefSeq" id="WP_246301575.1">
    <property type="nucleotide sequence ID" value="NZ_JACCCW010000001.1"/>
</dbReference>